<dbReference type="PANTHER" id="PTHR30616:SF2">
    <property type="entry name" value="PURINE NUCLEOSIDE PHOSPHORYLASE LACC1"/>
    <property type="match status" value="1"/>
</dbReference>
<comment type="catalytic activity">
    <reaction evidence="9">
        <text>S-methyl-5'-thioadenosine + phosphate = 5-(methylsulfanyl)-alpha-D-ribose 1-phosphate + adenine</text>
        <dbReference type="Rhea" id="RHEA:11852"/>
        <dbReference type="ChEBI" id="CHEBI:16708"/>
        <dbReference type="ChEBI" id="CHEBI:17509"/>
        <dbReference type="ChEBI" id="CHEBI:43474"/>
        <dbReference type="ChEBI" id="CHEBI:58533"/>
        <dbReference type="EC" id="2.4.2.28"/>
    </reaction>
    <physiologicalReaction direction="left-to-right" evidence="9">
        <dbReference type="Rhea" id="RHEA:11853"/>
    </physiologicalReaction>
</comment>
<evidence type="ECO:0000256" key="5">
    <source>
        <dbReference type="ARBA" id="ARBA00022801"/>
    </source>
</evidence>
<evidence type="ECO:0000256" key="7">
    <source>
        <dbReference type="ARBA" id="ARBA00047989"/>
    </source>
</evidence>
<comment type="catalytic activity">
    <reaction evidence="7">
        <text>adenosine + H2O + H(+) = inosine + NH4(+)</text>
        <dbReference type="Rhea" id="RHEA:24408"/>
        <dbReference type="ChEBI" id="CHEBI:15377"/>
        <dbReference type="ChEBI" id="CHEBI:15378"/>
        <dbReference type="ChEBI" id="CHEBI:16335"/>
        <dbReference type="ChEBI" id="CHEBI:17596"/>
        <dbReference type="ChEBI" id="CHEBI:28938"/>
        <dbReference type="EC" id="3.5.4.4"/>
    </reaction>
    <physiologicalReaction direction="left-to-right" evidence="7">
        <dbReference type="Rhea" id="RHEA:24409"/>
    </physiologicalReaction>
</comment>
<protein>
    <submittedName>
        <fullName evidence="11">Polyphenol oxidase family protein</fullName>
    </submittedName>
</protein>
<evidence type="ECO:0000313" key="12">
    <source>
        <dbReference type="Proteomes" id="UP000671995"/>
    </source>
</evidence>
<dbReference type="PANTHER" id="PTHR30616">
    <property type="entry name" value="UNCHARACTERIZED PROTEIN YFIH"/>
    <property type="match status" value="1"/>
</dbReference>
<dbReference type="Gene3D" id="3.60.140.10">
    <property type="entry name" value="CNF1/YfiH-like putative cysteine hydrolases"/>
    <property type="match status" value="1"/>
</dbReference>
<evidence type="ECO:0000256" key="1">
    <source>
        <dbReference type="ARBA" id="ARBA00000553"/>
    </source>
</evidence>
<organism evidence="11 12">
    <name type="scientific">Treponema parvum</name>
    <dbReference type="NCBI Taxonomy" id="138851"/>
    <lineage>
        <taxon>Bacteria</taxon>
        <taxon>Pseudomonadati</taxon>
        <taxon>Spirochaetota</taxon>
        <taxon>Spirochaetia</taxon>
        <taxon>Spirochaetales</taxon>
        <taxon>Treponemataceae</taxon>
        <taxon>Treponema</taxon>
    </lineage>
</organism>
<evidence type="ECO:0000256" key="3">
    <source>
        <dbReference type="ARBA" id="ARBA00022679"/>
    </source>
</evidence>
<comment type="similarity">
    <text evidence="2">Belongs to the purine nucleoside phosphorylase YfiH/LACC1 family.</text>
</comment>
<reference evidence="11" key="1">
    <citation type="submission" date="2020-05" db="EMBL/GenBank/DDBJ databases">
        <authorList>
            <person name="Zeng H."/>
            <person name="Chan Y.K."/>
            <person name="Watt R.M."/>
        </authorList>
    </citation>
    <scope>NUCLEOTIDE SEQUENCE</scope>
    <source>
        <strain evidence="11">ATCC 700773</strain>
    </source>
</reference>
<sequence>MKKFSLCASGKNYALFPFICDEKELSGGEYPVCGMSLLRAGSMRFRWTEENKNRDLFFSTLCGKKNFCRGGAGKAEGCVSETAEMREMSYVPTVRAENFLPVPVPLELVHSRDVIILRNGKEAQGRQADGLLTKNKTLLPSVTVADCVPVFFYDRRNGVFGVLHSGWKGTGIIKTALQKAKEEFGTRAEDVSVVLGPHIRSCCYIVDEERANYFAENFTPDCVEAAETLYYGETLNSSAALNCGATLKFGAPSGNFKGKKMFRLSLEKANLSILQKCGVQACNIALCTDCTCCSESDEKGAGSQGCKSSGSDRSGGQNCNSRAAPEYVFGSFRRETSCLDPALPMDERWKYFTVQAAFCGHLRESDLQRQ</sequence>
<accession>A0A975EZD9</accession>
<evidence type="ECO:0000256" key="2">
    <source>
        <dbReference type="ARBA" id="ARBA00007353"/>
    </source>
</evidence>
<dbReference type="CDD" id="cd16833">
    <property type="entry name" value="YfiH"/>
    <property type="match status" value="1"/>
</dbReference>
<dbReference type="InterPro" id="IPR011324">
    <property type="entry name" value="Cytotoxic_necrot_fac-like_cat"/>
</dbReference>
<evidence type="ECO:0000313" key="11">
    <source>
        <dbReference type="EMBL" id="QTQ11470.1"/>
    </source>
</evidence>
<dbReference type="Proteomes" id="UP000671995">
    <property type="component" value="Chromosome"/>
</dbReference>
<dbReference type="InterPro" id="IPR003730">
    <property type="entry name" value="Cu_polyphenol_OxRdtase"/>
</dbReference>
<dbReference type="AlphaFoldDB" id="A0A975EZD9"/>
<evidence type="ECO:0000256" key="6">
    <source>
        <dbReference type="ARBA" id="ARBA00022833"/>
    </source>
</evidence>
<keyword evidence="4" id="KW-0479">Metal-binding</keyword>
<keyword evidence="6" id="KW-0862">Zinc</keyword>
<feature type="compositionally biased region" description="Polar residues" evidence="10">
    <location>
        <begin position="305"/>
        <end position="319"/>
    </location>
</feature>
<dbReference type="RefSeq" id="WP_210118266.1">
    <property type="nucleotide sequence ID" value="NZ_CP054257.1"/>
</dbReference>
<dbReference type="GO" id="GO:0017061">
    <property type="term" value="F:S-methyl-5-thioadenosine phosphorylase activity"/>
    <property type="evidence" value="ECO:0007669"/>
    <property type="project" value="UniProtKB-EC"/>
</dbReference>
<evidence type="ECO:0000256" key="10">
    <source>
        <dbReference type="SAM" id="MobiDB-lite"/>
    </source>
</evidence>
<dbReference type="EMBL" id="CP054257">
    <property type="protein sequence ID" value="QTQ11470.1"/>
    <property type="molecule type" value="Genomic_DNA"/>
</dbReference>
<feature type="region of interest" description="Disordered" evidence="10">
    <location>
        <begin position="296"/>
        <end position="319"/>
    </location>
</feature>
<dbReference type="Pfam" id="PF02578">
    <property type="entry name" value="Cu-oxidase_4"/>
    <property type="match status" value="1"/>
</dbReference>
<gene>
    <name evidence="11" type="ORF">HRI96_04200</name>
</gene>
<dbReference type="GO" id="GO:0016787">
    <property type="term" value="F:hydrolase activity"/>
    <property type="evidence" value="ECO:0007669"/>
    <property type="project" value="UniProtKB-KW"/>
</dbReference>
<proteinExistence type="inferred from homology"/>
<dbReference type="InterPro" id="IPR038371">
    <property type="entry name" value="Cu_polyphenol_OxRdtase_sf"/>
</dbReference>
<evidence type="ECO:0000256" key="8">
    <source>
        <dbReference type="ARBA" id="ARBA00048968"/>
    </source>
</evidence>
<evidence type="ECO:0000256" key="4">
    <source>
        <dbReference type="ARBA" id="ARBA00022723"/>
    </source>
</evidence>
<reference evidence="11" key="2">
    <citation type="journal article" date="2021" name="Microbiol. Resour. Announc.">
        <title>Complete Genome Sequences of Three Human Oral Treponema parvum Isolates.</title>
        <authorList>
            <person name="Zeng H."/>
            <person name="Watt R.M."/>
        </authorList>
    </citation>
    <scope>NUCLEOTIDE SEQUENCE</scope>
    <source>
        <strain evidence="11">ATCC 700773</strain>
    </source>
</reference>
<name>A0A975EZD9_9SPIR</name>
<comment type="catalytic activity">
    <reaction evidence="1">
        <text>inosine + phosphate = alpha-D-ribose 1-phosphate + hypoxanthine</text>
        <dbReference type="Rhea" id="RHEA:27646"/>
        <dbReference type="ChEBI" id="CHEBI:17368"/>
        <dbReference type="ChEBI" id="CHEBI:17596"/>
        <dbReference type="ChEBI" id="CHEBI:43474"/>
        <dbReference type="ChEBI" id="CHEBI:57720"/>
        <dbReference type="EC" id="2.4.2.1"/>
    </reaction>
    <physiologicalReaction direction="left-to-right" evidence="1">
        <dbReference type="Rhea" id="RHEA:27647"/>
    </physiologicalReaction>
</comment>
<keyword evidence="3" id="KW-0808">Transferase</keyword>
<dbReference type="SUPFAM" id="SSF64438">
    <property type="entry name" value="CNF1/YfiH-like putative cysteine hydrolases"/>
    <property type="match status" value="1"/>
</dbReference>
<evidence type="ECO:0000256" key="9">
    <source>
        <dbReference type="ARBA" id="ARBA00049893"/>
    </source>
</evidence>
<comment type="catalytic activity">
    <reaction evidence="8">
        <text>adenosine + phosphate = alpha-D-ribose 1-phosphate + adenine</text>
        <dbReference type="Rhea" id="RHEA:27642"/>
        <dbReference type="ChEBI" id="CHEBI:16335"/>
        <dbReference type="ChEBI" id="CHEBI:16708"/>
        <dbReference type="ChEBI" id="CHEBI:43474"/>
        <dbReference type="ChEBI" id="CHEBI:57720"/>
        <dbReference type="EC" id="2.4.2.1"/>
    </reaction>
    <physiologicalReaction direction="left-to-right" evidence="8">
        <dbReference type="Rhea" id="RHEA:27643"/>
    </physiologicalReaction>
</comment>
<keyword evidence="5" id="KW-0378">Hydrolase</keyword>
<dbReference type="GO" id="GO:0005507">
    <property type="term" value="F:copper ion binding"/>
    <property type="evidence" value="ECO:0007669"/>
    <property type="project" value="TreeGrafter"/>
</dbReference>